<comment type="domain">
    <text evidence="8">The N-terminal region contains the highly conserved SGGXDS motif, predicted to be a P-loop motif involved in ATP binding.</text>
</comment>
<dbReference type="EC" id="6.3.4.19" evidence="8"/>
<feature type="domain" description="Lysidine-tRNA(Ile) synthetase C-terminal" evidence="9">
    <location>
        <begin position="416"/>
        <end position="489"/>
    </location>
</feature>
<dbReference type="InterPro" id="IPR014729">
    <property type="entry name" value="Rossmann-like_a/b/a_fold"/>
</dbReference>
<evidence type="ECO:0000259" key="9">
    <source>
        <dbReference type="SMART" id="SM00977"/>
    </source>
</evidence>
<proteinExistence type="inferred from homology"/>
<dbReference type="Pfam" id="PF11734">
    <property type="entry name" value="TilS_C"/>
    <property type="match status" value="1"/>
</dbReference>
<dbReference type="InterPro" id="IPR012796">
    <property type="entry name" value="Lysidine-tRNA-synth_C"/>
</dbReference>
<dbReference type="HAMAP" id="MF_01161">
    <property type="entry name" value="tRNA_Ile_lys_synt"/>
    <property type="match status" value="1"/>
</dbReference>
<dbReference type="RefSeq" id="WP_066920699.1">
    <property type="nucleotide sequence ID" value="NZ_CP011971.1"/>
</dbReference>
<dbReference type="GO" id="GO:0006400">
    <property type="term" value="P:tRNA modification"/>
    <property type="evidence" value="ECO:0007669"/>
    <property type="project" value="UniProtKB-UniRule"/>
</dbReference>
<evidence type="ECO:0000313" key="11">
    <source>
        <dbReference type="Proteomes" id="UP000070250"/>
    </source>
</evidence>
<dbReference type="SUPFAM" id="SSF82829">
    <property type="entry name" value="MesJ substrate recognition domain-like"/>
    <property type="match status" value="1"/>
</dbReference>
<evidence type="ECO:0000256" key="5">
    <source>
        <dbReference type="ARBA" id="ARBA00022741"/>
    </source>
</evidence>
<dbReference type="EMBL" id="CP011971">
    <property type="protein sequence ID" value="AMN47331.1"/>
    <property type="molecule type" value="Genomic_DNA"/>
</dbReference>
<dbReference type="STRING" id="465721.ACG33_09530"/>
<keyword evidence="5 8" id="KW-0547">Nucleotide-binding</keyword>
<protein>
    <recommendedName>
        <fullName evidence="8">tRNA(Ile)-lysidine synthase</fullName>
        <ecNumber evidence="8">6.3.4.19</ecNumber>
    </recommendedName>
    <alternativeName>
        <fullName evidence="8">tRNA(Ile)-2-lysyl-cytidine synthase</fullName>
    </alternativeName>
    <alternativeName>
        <fullName evidence="8">tRNA(Ile)-lysidine synthetase</fullName>
    </alternativeName>
</protein>
<dbReference type="AlphaFoldDB" id="A0A127FCI1"/>
<dbReference type="InterPro" id="IPR015262">
    <property type="entry name" value="tRNA_Ile_lys_synt_subst-bd"/>
</dbReference>
<evidence type="ECO:0000256" key="1">
    <source>
        <dbReference type="ARBA" id="ARBA00004496"/>
    </source>
</evidence>
<dbReference type="InterPro" id="IPR012094">
    <property type="entry name" value="tRNA_Ile_lys_synt"/>
</dbReference>
<organism evidence="10 11">
    <name type="scientific">Steroidobacter denitrificans</name>
    <dbReference type="NCBI Taxonomy" id="465721"/>
    <lineage>
        <taxon>Bacteria</taxon>
        <taxon>Pseudomonadati</taxon>
        <taxon>Pseudomonadota</taxon>
        <taxon>Gammaproteobacteria</taxon>
        <taxon>Steroidobacterales</taxon>
        <taxon>Steroidobacteraceae</taxon>
        <taxon>Steroidobacter</taxon>
    </lineage>
</organism>
<dbReference type="KEGG" id="sdf:ACG33_09530"/>
<evidence type="ECO:0000256" key="8">
    <source>
        <dbReference type="HAMAP-Rule" id="MF_01161"/>
    </source>
</evidence>
<accession>A0A127FCI1</accession>
<dbReference type="Gene3D" id="3.40.50.620">
    <property type="entry name" value="HUPs"/>
    <property type="match status" value="1"/>
</dbReference>
<comment type="function">
    <text evidence="8">Ligates lysine onto the cytidine present at position 34 of the AUA codon-specific tRNA(Ile) that contains the anticodon CAU, in an ATP-dependent manner. Cytidine is converted to lysidine, thus changing the amino acid specificity of the tRNA from methionine to isoleucine.</text>
</comment>
<comment type="catalytic activity">
    <reaction evidence="7 8">
        <text>cytidine(34) in tRNA(Ile2) + L-lysine + ATP = lysidine(34) in tRNA(Ile2) + AMP + diphosphate + H(+)</text>
        <dbReference type="Rhea" id="RHEA:43744"/>
        <dbReference type="Rhea" id="RHEA-COMP:10625"/>
        <dbReference type="Rhea" id="RHEA-COMP:10670"/>
        <dbReference type="ChEBI" id="CHEBI:15378"/>
        <dbReference type="ChEBI" id="CHEBI:30616"/>
        <dbReference type="ChEBI" id="CHEBI:32551"/>
        <dbReference type="ChEBI" id="CHEBI:33019"/>
        <dbReference type="ChEBI" id="CHEBI:82748"/>
        <dbReference type="ChEBI" id="CHEBI:83665"/>
        <dbReference type="ChEBI" id="CHEBI:456215"/>
        <dbReference type="EC" id="6.3.4.19"/>
    </reaction>
</comment>
<dbReference type="PATRIC" id="fig|465721.4.peg.2025"/>
<dbReference type="PANTHER" id="PTHR43033">
    <property type="entry name" value="TRNA(ILE)-LYSIDINE SYNTHASE-RELATED"/>
    <property type="match status" value="1"/>
</dbReference>
<dbReference type="SUPFAM" id="SSF52402">
    <property type="entry name" value="Adenine nucleotide alpha hydrolases-like"/>
    <property type="match status" value="1"/>
</dbReference>
<dbReference type="SUPFAM" id="SSF56037">
    <property type="entry name" value="PheT/TilS domain"/>
    <property type="match status" value="1"/>
</dbReference>
<dbReference type="Pfam" id="PF01171">
    <property type="entry name" value="ATP_bind_3"/>
    <property type="match status" value="1"/>
</dbReference>
<sequence>MLQFSPSALLAGIEAGLRGLEPDVAGDVPARRLCIAYSGGLDSTVLLHAAARLCADHPGHRLRAVHIDHQLHDDSARWSTHCEAFAGRLGAAFQKVTVEVPRRPDQGLEAAARAARYDALGALLAPGELLLTAHHADDQLETVLLALMRGAGLRGLSAMPSGQRFARGWLVRPLLGFTRTALEAWACQERLEWLTDPSNTDTRFDRNYLRHRVLPALQERWPAAARSAVRSAAHLGEAGAVLDALAARDYAAAGVGACVALEALRSLDPARRRNLLRYWIRQQGLLAPSTRKLAAIEHDLLRAREDRVPCVAWEGGELRRHAGLIHALRPGEVPAAAFEPLRWPVRWPATQPLVLPGGLGRLRLEHCGSRENGGHETVMAEIGMSGPGLVGPPVTGPPVTGPPITGLAVTRLAPSLEVRARRGGEFLRPAGDPHRRTLKKLLQSRGVLPWWRPHVPLIYSAGRLAAVADLWIAQEFAAGEGEPSARIVWEAGPDLLSSTGRLG</sequence>
<dbReference type="Gene3D" id="1.20.59.20">
    <property type="match status" value="1"/>
</dbReference>
<dbReference type="NCBIfam" id="TIGR02433">
    <property type="entry name" value="lysidine_TilS_C"/>
    <property type="match status" value="1"/>
</dbReference>
<evidence type="ECO:0000256" key="7">
    <source>
        <dbReference type="ARBA" id="ARBA00048539"/>
    </source>
</evidence>
<dbReference type="InterPro" id="IPR011063">
    <property type="entry name" value="TilS/TtcA_N"/>
</dbReference>
<evidence type="ECO:0000313" key="10">
    <source>
        <dbReference type="EMBL" id="AMN47331.1"/>
    </source>
</evidence>
<dbReference type="GO" id="GO:0005524">
    <property type="term" value="F:ATP binding"/>
    <property type="evidence" value="ECO:0007669"/>
    <property type="project" value="UniProtKB-UniRule"/>
</dbReference>
<evidence type="ECO:0000256" key="4">
    <source>
        <dbReference type="ARBA" id="ARBA00022694"/>
    </source>
</evidence>
<name>A0A127FCI1_STEDE</name>
<keyword evidence="4 8" id="KW-0819">tRNA processing</keyword>
<dbReference type="OrthoDB" id="9807403at2"/>
<dbReference type="Proteomes" id="UP000070250">
    <property type="component" value="Chromosome"/>
</dbReference>
<dbReference type="NCBIfam" id="TIGR02432">
    <property type="entry name" value="lysidine_TilS_N"/>
    <property type="match status" value="1"/>
</dbReference>
<dbReference type="PANTHER" id="PTHR43033:SF1">
    <property type="entry name" value="TRNA(ILE)-LYSIDINE SYNTHASE-RELATED"/>
    <property type="match status" value="1"/>
</dbReference>
<comment type="similarity">
    <text evidence="8">Belongs to the tRNA(Ile)-lysidine synthase family.</text>
</comment>
<dbReference type="Pfam" id="PF09179">
    <property type="entry name" value="TilS"/>
    <property type="match status" value="1"/>
</dbReference>
<feature type="binding site" evidence="8">
    <location>
        <begin position="38"/>
        <end position="43"/>
    </location>
    <ligand>
        <name>ATP</name>
        <dbReference type="ChEBI" id="CHEBI:30616"/>
    </ligand>
</feature>
<dbReference type="GO" id="GO:0005737">
    <property type="term" value="C:cytoplasm"/>
    <property type="evidence" value="ECO:0007669"/>
    <property type="project" value="UniProtKB-SubCell"/>
</dbReference>
<evidence type="ECO:0000256" key="6">
    <source>
        <dbReference type="ARBA" id="ARBA00022840"/>
    </source>
</evidence>
<evidence type="ECO:0000256" key="3">
    <source>
        <dbReference type="ARBA" id="ARBA00022598"/>
    </source>
</evidence>
<dbReference type="CDD" id="cd01992">
    <property type="entry name" value="TilS_N"/>
    <property type="match status" value="1"/>
</dbReference>
<dbReference type="InterPro" id="IPR012795">
    <property type="entry name" value="tRNA_Ile_lys_synt_N"/>
</dbReference>
<evidence type="ECO:0000256" key="2">
    <source>
        <dbReference type="ARBA" id="ARBA00022490"/>
    </source>
</evidence>
<keyword evidence="3 8" id="KW-0436">Ligase</keyword>
<keyword evidence="2 8" id="KW-0963">Cytoplasm</keyword>
<comment type="subcellular location">
    <subcellularLocation>
        <location evidence="1 8">Cytoplasm</location>
    </subcellularLocation>
</comment>
<reference evidence="10 11" key="1">
    <citation type="submission" date="2015-06" db="EMBL/GenBank/DDBJ databases">
        <title>A Comprehensive Approach to Explore the Metabolic and Phylogenetic Diversity of Bacterial Steroid Degradation in the Environment: Testosterone as an Example.</title>
        <authorList>
            <person name="Yang F.-C."/>
            <person name="Chen Y.-L."/>
            <person name="Yu C.-P."/>
            <person name="Tang S.-L."/>
            <person name="Wang P.-H."/>
            <person name="Ismail W."/>
            <person name="Wang C.-H."/>
            <person name="Yang C.-Y."/>
            <person name="Chiang Y.-R."/>
        </authorList>
    </citation>
    <scope>NUCLEOTIDE SEQUENCE [LARGE SCALE GENOMIC DNA]</scope>
    <source>
        <strain evidence="10 11">DSM 18526</strain>
    </source>
</reference>
<keyword evidence="6 8" id="KW-0067">ATP-binding</keyword>
<dbReference type="GO" id="GO:0032267">
    <property type="term" value="F:tRNA(Ile)-lysidine synthase activity"/>
    <property type="evidence" value="ECO:0007669"/>
    <property type="project" value="UniProtKB-EC"/>
</dbReference>
<gene>
    <name evidence="8" type="primary">tilS</name>
    <name evidence="10" type="ORF">ACG33_09530</name>
</gene>
<keyword evidence="11" id="KW-1185">Reference proteome</keyword>
<dbReference type="SMART" id="SM00977">
    <property type="entry name" value="TilS_C"/>
    <property type="match status" value="1"/>
</dbReference>